<feature type="transmembrane region" description="Helical" evidence="1">
    <location>
        <begin position="208"/>
        <end position="230"/>
    </location>
</feature>
<dbReference type="InterPro" id="IPR011701">
    <property type="entry name" value="MFS"/>
</dbReference>
<feature type="transmembrane region" description="Helical" evidence="1">
    <location>
        <begin position="136"/>
        <end position="155"/>
    </location>
</feature>
<dbReference type="Pfam" id="PF07690">
    <property type="entry name" value="MFS_1"/>
    <property type="match status" value="1"/>
</dbReference>
<dbReference type="EMBL" id="CAEZUF010000004">
    <property type="protein sequence ID" value="CAB4584462.1"/>
    <property type="molecule type" value="Genomic_DNA"/>
</dbReference>
<accession>A0A6J6F6F5</accession>
<name>A0A6J6F6F5_9ZZZZ</name>
<feature type="transmembrane region" description="Helical" evidence="1">
    <location>
        <begin position="42"/>
        <end position="65"/>
    </location>
</feature>
<evidence type="ECO:0000259" key="2">
    <source>
        <dbReference type="PROSITE" id="PS50850"/>
    </source>
</evidence>
<dbReference type="SUPFAM" id="SSF103473">
    <property type="entry name" value="MFS general substrate transporter"/>
    <property type="match status" value="1"/>
</dbReference>
<feature type="transmembrane region" description="Helical" evidence="1">
    <location>
        <begin position="77"/>
        <end position="96"/>
    </location>
</feature>
<dbReference type="PROSITE" id="PS50850">
    <property type="entry name" value="MFS"/>
    <property type="match status" value="1"/>
</dbReference>
<dbReference type="PANTHER" id="PTHR23542:SF1">
    <property type="entry name" value="MAJOR FACILITATOR SUPERFAMILY (MFS) PROFILE DOMAIN-CONTAINING PROTEIN"/>
    <property type="match status" value="1"/>
</dbReference>
<dbReference type="InterPro" id="IPR020846">
    <property type="entry name" value="MFS_dom"/>
</dbReference>
<dbReference type="Gene3D" id="1.20.1250.20">
    <property type="entry name" value="MFS general substrate transporter like domains"/>
    <property type="match status" value="2"/>
</dbReference>
<proteinExistence type="predicted"/>
<organism evidence="3">
    <name type="scientific">freshwater metagenome</name>
    <dbReference type="NCBI Taxonomy" id="449393"/>
    <lineage>
        <taxon>unclassified sequences</taxon>
        <taxon>metagenomes</taxon>
        <taxon>ecological metagenomes</taxon>
    </lineage>
</organism>
<keyword evidence="1" id="KW-0812">Transmembrane</keyword>
<keyword evidence="1" id="KW-1133">Transmembrane helix</keyword>
<evidence type="ECO:0000256" key="1">
    <source>
        <dbReference type="SAM" id="Phobius"/>
    </source>
</evidence>
<feature type="transmembrane region" description="Helical" evidence="1">
    <location>
        <begin position="298"/>
        <end position="316"/>
    </location>
</feature>
<feature type="transmembrane region" description="Helical" evidence="1">
    <location>
        <begin position="102"/>
        <end position="124"/>
    </location>
</feature>
<feature type="transmembrane region" description="Helical" evidence="1">
    <location>
        <begin position="12"/>
        <end position="36"/>
    </location>
</feature>
<protein>
    <submittedName>
        <fullName evidence="3">Unannotated protein</fullName>
    </submittedName>
</protein>
<dbReference type="InterPro" id="IPR036259">
    <property type="entry name" value="MFS_trans_sf"/>
</dbReference>
<dbReference type="GO" id="GO:0022857">
    <property type="term" value="F:transmembrane transporter activity"/>
    <property type="evidence" value="ECO:0007669"/>
    <property type="project" value="InterPro"/>
</dbReference>
<feature type="domain" description="Major facilitator superfamily (MFS) profile" evidence="2">
    <location>
        <begin position="208"/>
        <end position="408"/>
    </location>
</feature>
<feature type="transmembrane region" description="Helical" evidence="1">
    <location>
        <begin position="167"/>
        <end position="187"/>
    </location>
</feature>
<evidence type="ECO:0000313" key="3">
    <source>
        <dbReference type="EMBL" id="CAB4584462.1"/>
    </source>
</evidence>
<gene>
    <name evidence="3" type="ORF">UFOPK1791_00125</name>
</gene>
<feature type="transmembrane region" description="Helical" evidence="1">
    <location>
        <begin position="328"/>
        <end position="352"/>
    </location>
</feature>
<feature type="transmembrane region" description="Helical" evidence="1">
    <location>
        <begin position="358"/>
        <end position="377"/>
    </location>
</feature>
<sequence length="408" mass="44285">MGRYLELLRVPVARTLIIAAFPARIAYGMISLSIFFKVQRETGSIALAGLAIGANSIAGAGTAGLRGAFIDKYGQKWPLRIMVPAFAISIFWFSTATNTKQLIIMAFLFGLFSPPINLSIRPLWRIALPEDQWRTAYALDTAVLSTTGIFGPVIATSLSLSSRPNSALQICALFMFIGGISIAFTKISREWIPEKKEIDTLPIWRVPAMQILALEGVVIGLGWGAFNIGIPAFTTQENLPSRAALLFAVFGLFNVFGGVIAGTISRKLSPLKGFLVTYRFWIISVAPLSLAYPDWSLALLAAFIGLVGGVQQVFYWEVTEAVRPKGTAVSALAWLWTVEGTFAAIGSAIGGVIAENYGPRWCFAMTSVSVFIGYLILTAGKKHFVRANELPSDESDLNAMEDNADKNR</sequence>
<dbReference type="AlphaFoldDB" id="A0A6J6F6F5"/>
<dbReference type="PANTHER" id="PTHR23542">
    <property type="match status" value="1"/>
</dbReference>
<reference evidence="3" key="1">
    <citation type="submission" date="2020-05" db="EMBL/GenBank/DDBJ databases">
        <authorList>
            <person name="Chiriac C."/>
            <person name="Salcher M."/>
            <person name="Ghai R."/>
            <person name="Kavagutti S V."/>
        </authorList>
    </citation>
    <scope>NUCLEOTIDE SEQUENCE</scope>
</reference>
<keyword evidence="1" id="KW-0472">Membrane</keyword>
<feature type="transmembrane region" description="Helical" evidence="1">
    <location>
        <begin position="242"/>
        <end position="261"/>
    </location>
</feature>